<dbReference type="GO" id="GO:0004803">
    <property type="term" value="F:transposase activity"/>
    <property type="evidence" value="ECO:0007669"/>
    <property type="project" value="InterPro"/>
</dbReference>
<dbReference type="Pfam" id="PF01548">
    <property type="entry name" value="DEDD_Tnp_IS110"/>
    <property type="match status" value="1"/>
</dbReference>
<reference evidence="3 4" key="1">
    <citation type="submission" date="2018-03" db="EMBL/GenBank/DDBJ databases">
        <title>Genome sequence of the symbiotic type strain Mesorhizobium helmanticense CSLC115NT isolated from Lotus corniculatus nodules.</title>
        <authorList>
            <person name="Sannazzaro A.I."/>
            <person name="Torres Tejerizo G.A."/>
            <person name="Dip D."/>
            <person name="Caballero M."/>
            <person name="Pistorio M."/>
            <person name="Estrella M.J."/>
        </authorList>
    </citation>
    <scope>NUCLEOTIDE SEQUENCE [LARGE SCALE GENOMIC DNA]</scope>
    <source>
        <strain evidence="3 4">CSLC115N</strain>
    </source>
</reference>
<dbReference type="GO" id="GO:0006313">
    <property type="term" value="P:DNA transposition"/>
    <property type="evidence" value="ECO:0007669"/>
    <property type="project" value="InterPro"/>
</dbReference>
<dbReference type="AlphaFoldDB" id="A0A2T4IKH3"/>
<proteinExistence type="predicted"/>
<gene>
    <name evidence="3" type="ORF">C9427_33580</name>
</gene>
<dbReference type="Proteomes" id="UP000240259">
    <property type="component" value="Unassembled WGS sequence"/>
</dbReference>
<accession>A0A2T4IKH3</accession>
<evidence type="ECO:0000259" key="2">
    <source>
        <dbReference type="Pfam" id="PF02371"/>
    </source>
</evidence>
<dbReference type="GO" id="GO:0003677">
    <property type="term" value="F:DNA binding"/>
    <property type="evidence" value="ECO:0007669"/>
    <property type="project" value="InterPro"/>
</dbReference>
<dbReference type="InterPro" id="IPR003346">
    <property type="entry name" value="Transposase_20"/>
</dbReference>
<dbReference type="OrthoDB" id="8261795at2"/>
<comment type="caution">
    <text evidence="3">The sequence shown here is derived from an EMBL/GenBank/DDBJ whole genome shotgun (WGS) entry which is preliminary data.</text>
</comment>
<dbReference type="InterPro" id="IPR002525">
    <property type="entry name" value="Transp_IS110-like_N"/>
</dbReference>
<dbReference type="RefSeq" id="WP_107653186.1">
    <property type="nucleotide sequence ID" value="NZ_PZJX01000110.1"/>
</dbReference>
<dbReference type="NCBIfam" id="NF033542">
    <property type="entry name" value="transpos_IS110"/>
    <property type="match status" value="1"/>
</dbReference>
<dbReference type="PANTHER" id="PTHR33055">
    <property type="entry name" value="TRANSPOSASE FOR INSERTION SEQUENCE ELEMENT IS1111A"/>
    <property type="match status" value="1"/>
</dbReference>
<sequence>MTAIIPRTLGIDISKDRLDVHLLPEGTERQYANDASGLRELIRWLAPLAPARIVYEATGAYHRLLERTLGAKGLPLVKMNPQRTRAFAKAAGRLSKTDRIDAAMLAHFGALMAPQIRPIRSDALDALCELVAARRALIKDRTATLNRQKSLTIPLLKRQAEQRLKQIAAQITAIDTECRTHIASEPGLRRRFDILTSIPGLGEASAFAIVADMPELGALENKQAASLAGLAPVDRQSGQWKGKSFIQGGRQMLRQALYMPALVATRFNQPLKAKYESLRAGGKPAKVAITAIMRKLVVLANALIRDDRKWSPDIP</sequence>
<keyword evidence="4" id="KW-1185">Reference proteome</keyword>
<name>A0A2T4IKH3_9HYPH</name>
<organism evidence="3 4">
    <name type="scientific">Mesorhizobium helmanticense</name>
    <dbReference type="NCBI Taxonomy" id="1776423"/>
    <lineage>
        <taxon>Bacteria</taxon>
        <taxon>Pseudomonadati</taxon>
        <taxon>Pseudomonadota</taxon>
        <taxon>Alphaproteobacteria</taxon>
        <taxon>Hyphomicrobiales</taxon>
        <taxon>Phyllobacteriaceae</taxon>
        <taxon>Mesorhizobium</taxon>
    </lineage>
</organism>
<evidence type="ECO:0000259" key="1">
    <source>
        <dbReference type="Pfam" id="PF01548"/>
    </source>
</evidence>
<dbReference type="PANTHER" id="PTHR33055:SF13">
    <property type="entry name" value="TRANSPOSASE"/>
    <property type="match status" value="1"/>
</dbReference>
<dbReference type="InterPro" id="IPR047650">
    <property type="entry name" value="Transpos_IS110"/>
</dbReference>
<feature type="domain" description="Transposase IS116/IS110/IS902 C-terminal" evidence="2">
    <location>
        <begin position="194"/>
        <end position="276"/>
    </location>
</feature>
<feature type="domain" description="Transposase IS110-like N-terminal" evidence="1">
    <location>
        <begin position="9"/>
        <end position="150"/>
    </location>
</feature>
<evidence type="ECO:0000313" key="4">
    <source>
        <dbReference type="Proteomes" id="UP000240259"/>
    </source>
</evidence>
<dbReference type="Pfam" id="PF02371">
    <property type="entry name" value="Transposase_20"/>
    <property type="match status" value="1"/>
</dbReference>
<protein>
    <submittedName>
        <fullName evidence="3">IS110 family transposase</fullName>
    </submittedName>
</protein>
<evidence type="ECO:0000313" key="3">
    <source>
        <dbReference type="EMBL" id="PTE06136.1"/>
    </source>
</evidence>
<dbReference type="EMBL" id="PZJX01000110">
    <property type="protein sequence ID" value="PTE06136.1"/>
    <property type="molecule type" value="Genomic_DNA"/>
</dbReference>